<keyword evidence="5 6" id="KW-0687">Ribonucleoprotein</keyword>
<sequence>MARGPRYKVPFRRRREGKTNYHGRLRLLVSKKPRMVVRRSNNGITIQLVVFDNVGDITHVSARANELLKLGYEGHCGNTPAAYLTGLLFGVRAKKAGFEEAILDIGLATSSKGAKVYAAAKGAIDAGLHVPCSEEMFPDDSRIRGEIIAEYLEKYVDLPDNFDRVKGVILDGAR</sequence>
<dbReference type="GO" id="GO:0008097">
    <property type="term" value="F:5S rRNA binding"/>
    <property type="evidence" value="ECO:0007669"/>
    <property type="project" value="InterPro"/>
</dbReference>
<dbReference type="NCBIfam" id="NF006342">
    <property type="entry name" value="PRK08569.1"/>
    <property type="match status" value="1"/>
</dbReference>
<proteinExistence type="inferred from homology"/>
<evidence type="ECO:0000256" key="4">
    <source>
        <dbReference type="ARBA" id="ARBA00022980"/>
    </source>
</evidence>
<dbReference type="GO" id="GO:0003735">
    <property type="term" value="F:structural constituent of ribosome"/>
    <property type="evidence" value="ECO:0007669"/>
    <property type="project" value="InterPro"/>
</dbReference>
<dbReference type="Pfam" id="PF17144">
    <property type="entry name" value="Ribosomal_L5e"/>
    <property type="match status" value="2"/>
</dbReference>
<dbReference type="EMBL" id="LYOS01000001">
    <property type="protein sequence ID" value="OFV68832.1"/>
    <property type="molecule type" value="Genomic_DNA"/>
</dbReference>
<comment type="similarity">
    <text evidence="1 6">Belongs to the universal ribosomal protein uL18 family.</text>
</comment>
<keyword evidence="4 6" id="KW-0689">Ribosomal protein</keyword>
<keyword evidence="8" id="KW-1185">Reference proteome</keyword>
<dbReference type="PANTHER" id="PTHR23410">
    <property type="entry name" value="RIBOSOMAL PROTEIN L5-RELATED"/>
    <property type="match status" value="1"/>
</dbReference>
<dbReference type="GO" id="GO:0006412">
    <property type="term" value="P:translation"/>
    <property type="evidence" value="ECO:0007669"/>
    <property type="project" value="UniProtKB-UniRule"/>
</dbReference>
<dbReference type="GO" id="GO:0000027">
    <property type="term" value="P:ribosomal large subunit assembly"/>
    <property type="evidence" value="ECO:0007669"/>
    <property type="project" value="TreeGrafter"/>
</dbReference>
<comment type="subunit">
    <text evidence="6">Part of the 50S ribosomal subunit. Contacts the 5S and 23S rRNAs.</text>
</comment>
<dbReference type="Gene3D" id="3.30.420.100">
    <property type="match status" value="1"/>
</dbReference>
<comment type="caution">
    <text evidence="7">The sequence shown here is derived from an EMBL/GenBank/DDBJ whole genome shotgun (WGS) entry which is preliminary data.</text>
</comment>
<evidence type="ECO:0000256" key="5">
    <source>
        <dbReference type="ARBA" id="ARBA00023274"/>
    </source>
</evidence>
<dbReference type="Proteomes" id="UP000186940">
    <property type="component" value="Unassembled WGS sequence"/>
</dbReference>
<keyword evidence="2 6" id="KW-0699">rRNA-binding</keyword>
<dbReference type="InterPro" id="IPR057268">
    <property type="entry name" value="Ribosomal_L18"/>
</dbReference>
<evidence type="ECO:0000256" key="6">
    <source>
        <dbReference type="HAMAP-Rule" id="MF_01337"/>
    </source>
</evidence>
<evidence type="ECO:0000256" key="2">
    <source>
        <dbReference type="ARBA" id="ARBA00022730"/>
    </source>
</evidence>
<dbReference type="STRING" id="1838285.SCAL_000508"/>
<evidence type="ECO:0000313" key="8">
    <source>
        <dbReference type="Proteomes" id="UP000186940"/>
    </source>
</evidence>
<dbReference type="InterPro" id="IPR057267">
    <property type="entry name" value="Rbsml_uL18_arch"/>
</dbReference>
<dbReference type="InterPro" id="IPR005485">
    <property type="entry name" value="Rbsml_uL18_euk_arch"/>
</dbReference>
<protein>
    <recommendedName>
        <fullName evidence="6">Large ribosomal subunit protein uL18</fullName>
    </recommendedName>
</protein>
<evidence type="ECO:0000256" key="1">
    <source>
        <dbReference type="ARBA" id="ARBA00007116"/>
    </source>
</evidence>
<comment type="function">
    <text evidence="6">This is one of the proteins that bind and probably mediate the attachment of the 5S RNA into the large ribosomal subunit, where it forms part of the central protuberance.</text>
</comment>
<name>A0A1F2PD78_9EURY</name>
<gene>
    <name evidence="6" type="primary">rpl18</name>
    <name evidence="7" type="ORF">SCAL_000508</name>
</gene>
<dbReference type="GO" id="GO:0022625">
    <property type="term" value="C:cytosolic large ribosomal subunit"/>
    <property type="evidence" value="ECO:0007669"/>
    <property type="project" value="TreeGrafter"/>
</dbReference>
<evidence type="ECO:0000313" key="7">
    <source>
        <dbReference type="EMBL" id="OFV68832.1"/>
    </source>
</evidence>
<accession>A0A1F2PD78</accession>
<organism evidence="7 8">
    <name type="scientific">Candidatus Syntropharchaeum caldarium</name>
    <dbReference type="NCBI Taxonomy" id="1838285"/>
    <lineage>
        <taxon>Archaea</taxon>
        <taxon>Methanobacteriati</taxon>
        <taxon>Methanobacteriota</taxon>
        <taxon>Stenosarchaea group</taxon>
        <taxon>Methanomicrobia</taxon>
        <taxon>Methanosarcinales</taxon>
        <taxon>ANME-2 cluster</taxon>
        <taxon>Candidatus Syntropharchaeum</taxon>
    </lineage>
</organism>
<keyword evidence="3 6" id="KW-0694">RNA-binding</keyword>
<reference evidence="7" key="1">
    <citation type="submission" date="2016-05" db="EMBL/GenBank/DDBJ databases">
        <title>Microbial consortia oxidize butane by reversing methanogenesis.</title>
        <authorList>
            <person name="Laso-Perez R."/>
            <person name="Richter M."/>
            <person name="Wegener G."/>
            <person name="Musat F."/>
        </authorList>
    </citation>
    <scope>NUCLEOTIDE SEQUENCE [LARGE SCALE GENOMIC DNA]</scope>
    <source>
        <strain evidence="7">BOX2</strain>
    </source>
</reference>
<evidence type="ECO:0000256" key="3">
    <source>
        <dbReference type="ARBA" id="ARBA00022884"/>
    </source>
</evidence>
<dbReference type="PANTHER" id="PTHR23410:SF12">
    <property type="entry name" value="LARGE RIBOSOMAL SUBUNIT PROTEIN UL18"/>
    <property type="match status" value="1"/>
</dbReference>
<dbReference type="PATRIC" id="fig|1838285.3.peg.516"/>
<dbReference type="HAMAP" id="MF_01337_A">
    <property type="entry name" value="Ribosomal_uL18_A"/>
    <property type="match status" value="1"/>
</dbReference>
<dbReference type="CDD" id="cd00432">
    <property type="entry name" value="Ribosomal_L18_L5e"/>
    <property type="match status" value="1"/>
</dbReference>
<dbReference type="SUPFAM" id="SSF53137">
    <property type="entry name" value="Translational machinery components"/>
    <property type="match status" value="1"/>
</dbReference>
<dbReference type="AlphaFoldDB" id="A0A1F2PD78"/>